<protein>
    <recommendedName>
        <fullName evidence="15">Leptomycin B resistance protein pmd1</fullName>
    </recommendedName>
</protein>
<feature type="domain" description="ABC transmembrane type-1" evidence="12">
    <location>
        <begin position="38"/>
        <end position="328"/>
    </location>
</feature>
<feature type="transmembrane region" description="Helical" evidence="10">
    <location>
        <begin position="263"/>
        <end position="288"/>
    </location>
</feature>
<evidence type="ECO:0000256" key="6">
    <source>
        <dbReference type="ARBA" id="ARBA00022840"/>
    </source>
</evidence>
<dbReference type="InterPro" id="IPR036640">
    <property type="entry name" value="ABC1_TM_sf"/>
</dbReference>
<dbReference type="InterPro" id="IPR011527">
    <property type="entry name" value="ABC1_TM_dom"/>
</dbReference>
<sequence>MAPSMGTKATTAGNSSSSFRYLLRVFAYNDANGWVMNAVALVCIVSTGTALPLMNIVFGKFINVFNDFAAGTLSPAAYRAEVARYSLYFVYIFVGKFALTYIWTVLVNVTAIRTTKKLRVDFMRQLLRQEISFFDTPSTSASSQITTNGNLINIGISEKLGPIIQGMTSFVAAFVVAFAVQWKLTLIVLAIVPLNVAVTVACVMYDSWLEYRMFEIYGESGNLAEEAIASIRTVHAFWAFPDLVRRFEAILSHAKCIGDKKSLVYAILFAFEIFCVIAGYALAFWQGIRMYASGEIHNPGTVVTVIFAVLVAAQALTEVAPQTIAISKAAAAAQDLFAIIDRKSATDSLSHDGERISDFSGNIRLRNMRFAYPSRPTVAVLHGLDLDVPAGKTTALVGSSGSGKSTIFSILERWYPFEADSSVTLDGRDIVDLNLQWLRTNIRLVQQEPTLFSGTISQNVADGLTGTDMDGLANEEKQRLVIEACKAAYAHEFIEGLPNGYETHIGERGASLSGGQKQRIVIARSIISDPKVLLLDEATSALDPNAERIVQAALNNVARGRTIIVIAHRLSTVRNADNIVVISKGEVVESGSHEQLLERGGVYARLVKAQDLGTGAGKADDDEEAAEDKDVAPADLDVSRTHASAASESAVPRGHQPYGLLRGLLLILREQRSLWWQVAVMLVCCVFGGGTYPALAILLSKTLEAFQTVDVSRGNFLALMFFIVALCNFAVYFLFGWLANVLAQTTMKHYRTEVFENTLRQDMSFFDQPDNSTGALVSRIATEPTSLQELLSANVALLTINAVNILSSSALAIAFGWKLGLVLVLGALPVLVGAGYMRIRLEFRFEEDTAARFAHSSGIAVEAVMGIRTVSSLALERVVIERYEAGLQGIAVKAVGDLGFKMLFYALSQSISFLAMALGFWYGGRLVSTGEYSSTQFFIIFIAVIYSGEAAAMLFQYSTSITKAHTAINYILGLRRQLELVDDEDEEDDEDVVDRQARGHDGGNTAGEKNAMAQGVAARCEGIEFAYPLRPRHRVLRGIELDVGPGKMVALVGASGCGKSTVVSLLERFYNPTAGTVRADGRDVRTLGRQRYRRGVALVQQEPVLYQGSIRDNVALGGGGRDGGDRGEQQQQQPPPPSEDDVVAACRAANVWDFIASLPQGTTVAVAHRLSTVRDADAIAVVARGAIAELGSHDELVARRGLYYQMVLSQSLDRDAA</sequence>
<dbReference type="InterPro" id="IPR027417">
    <property type="entry name" value="P-loop_NTPase"/>
</dbReference>
<evidence type="ECO:0000259" key="11">
    <source>
        <dbReference type="PROSITE" id="PS50893"/>
    </source>
</evidence>
<feature type="domain" description="ABC transporter" evidence="11">
    <location>
        <begin position="363"/>
        <end position="609"/>
    </location>
</feature>
<keyword evidence="4 10" id="KW-0812">Transmembrane</keyword>
<accession>A0A0F7ZG63</accession>
<feature type="transmembrane region" description="Helical" evidence="10">
    <location>
        <begin position="674"/>
        <end position="699"/>
    </location>
</feature>
<dbReference type="InterPro" id="IPR017871">
    <property type="entry name" value="ABC_transporter-like_CS"/>
</dbReference>
<evidence type="ECO:0000256" key="3">
    <source>
        <dbReference type="ARBA" id="ARBA00022448"/>
    </source>
</evidence>
<dbReference type="GO" id="GO:0016887">
    <property type="term" value="F:ATP hydrolysis activity"/>
    <property type="evidence" value="ECO:0007669"/>
    <property type="project" value="InterPro"/>
</dbReference>
<keyword evidence="6" id="KW-0067">ATP-binding</keyword>
<dbReference type="Pfam" id="PF00664">
    <property type="entry name" value="ABC_membrane"/>
    <property type="match status" value="2"/>
</dbReference>
<dbReference type="Pfam" id="PF00005">
    <property type="entry name" value="ABC_tran"/>
    <property type="match status" value="2"/>
</dbReference>
<proteinExistence type="inferred from homology"/>
<evidence type="ECO:0000256" key="7">
    <source>
        <dbReference type="ARBA" id="ARBA00022989"/>
    </source>
</evidence>
<feature type="transmembrane region" description="Helical" evidence="10">
    <location>
        <begin position="795"/>
        <end position="815"/>
    </location>
</feature>
<feature type="transmembrane region" description="Helical" evidence="10">
    <location>
        <begin position="160"/>
        <end position="180"/>
    </location>
</feature>
<dbReference type="GO" id="GO:0090374">
    <property type="term" value="P:oligopeptide export from mitochondrion"/>
    <property type="evidence" value="ECO:0007669"/>
    <property type="project" value="TreeGrafter"/>
</dbReference>
<feature type="transmembrane region" description="Helical" evidence="10">
    <location>
        <begin position="935"/>
        <end position="955"/>
    </location>
</feature>
<dbReference type="GO" id="GO:0005524">
    <property type="term" value="F:ATP binding"/>
    <property type="evidence" value="ECO:0007669"/>
    <property type="project" value="UniProtKB-KW"/>
</dbReference>
<dbReference type="InterPro" id="IPR039421">
    <property type="entry name" value="Type_1_exporter"/>
</dbReference>
<dbReference type="InterPro" id="IPR003439">
    <property type="entry name" value="ABC_transporter-like_ATP-bd"/>
</dbReference>
<dbReference type="EMBL" id="KQ030632">
    <property type="protein sequence ID" value="KJZ70341.1"/>
    <property type="molecule type" value="Genomic_DNA"/>
</dbReference>
<keyword evidence="7 10" id="KW-1133">Transmembrane helix</keyword>
<dbReference type="SUPFAM" id="SSF90123">
    <property type="entry name" value="ABC transporter transmembrane region"/>
    <property type="match status" value="2"/>
</dbReference>
<keyword evidence="8 10" id="KW-0472">Membrane</keyword>
<dbReference type="FunFam" id="3.40.50.300:FF:000251">
    <property type="entry name" value="ABC transporter B family member 19"/>
    <property type="match status" value="1"/>
</dbReference>
<dbReference type="PANTHER" id="PTHR43394:SF1">
    <property type="entry name" value="ATP-BINDING CASSETTE SUB-FAMILY B MEMBER 10, MITOCHONDRIAL"/>
    <property type="match status" value="1"/>
</dbReference>
<feature type="transmembrane region" description="Helical" evidence="10">
    <location>
        <begin position="719"/>
        <end position="743"/>
    </location>
</feature>
<dbReference type="Gene3D" id="3.40.50.300">
    <property type="entry name" value="P-loop containing nucleotide triphosphate hydrolases"/>
    <property type="match status" value="3"/>
</dbReference>
<evidence type="ECO:0000256" key="8">
    <source>
        <dbReference type="ARBA" id="ARBA00023136"/>
    </source>
</evidence>
<dbReference type="InterPro" id="IPR003593">
    <property type="entry name" value="AAA+_ATPase"/>
</dbReference>
<evidence type="ECO:0000256" key="2">
    <source>
        <dbReference type="ARBA" id="ARBA00007577"/>
    </source>
</evidence>
<evidence type="ECO:0000259" key="12">
    <source>
        <dbReference type="PROSITE" id="PS50929"/>
    </source>
</evidence>
<keyword evidence="3" id="KW-0813">Transport</keyword>
<feature type="transmembrane region" description="Helical" evidence="10">
    <location>
        <begin position="903"/>
        <end position="923"/>
    </location>
</feature>
<dbReference type="SUPFAM" id="SSF52540">
    <property type="entry name" value="P-loop containing nucleoside triphosphate hydrolases"/>
    <property type="match status" value="2"/>
</dbReference>
<dbReference type="PANTHER" id="PTHR43394">
    <property type="entry name" value="ATP-DEPENDENT PERMEASE MDL1, MITOCHONDRIAL"/>
    <property type="match status" value="1"/>
</dbReference>
<feature type="transmembrane region" description="Helical" evidence="10">
    <location>
        <begin position="821"/>
        <end position="839"/>
    </location>
</feature>
<feature type="transmembrane region" description="Helical" evidence="10">
    <location>
        <begin position="88"/>
        <end position="109"/>
    </location>
</feature>
<dbReference type="PROSITE" id="PS50929">
    <property type="entry name" value="ABC_TM1F"/>
    <property type="match status" value="2"/>
</dbReference>
<dbReference type="CDD" id="cd18577">
    <property type="entry name" value="ABC_6TM_Pgp_ABCB1_D1_like"/>
    <property type="match status" value="1"/>
</dbReference>
<evidence type="ECO:0000313" key="14">
    <source>
        <dbReference type="Proteomes" id="UP000054481"/>
    </source>
</evidence>
<dbReference type="SMART" id="SM00382">
    <property type="entry name" value="AAA"/>
    <property type="match status" value="2"/>
</dbReference>
<dbReference type="CDD" id="cd18578">
    <property type="entry name" value="ABC_6TM_Pgp_ABCB1_D2_like"/>
    <property type="match status" value="1"/>
</dbReference>
<evidence type="ECO:0008006" key="15">
    <source>
        <dbReference type="Google" id="ProtNLM"/>
    </source>
</evidence>
<dbReference type="GO" id="GO:0005743">
    <property type="term" value="C:mitochondrial inner membrane"/>
    <property type="evidence" value="ECO:0007669"/>
    <property type="project" value="TreeGrafter"/>
</dbReference>
<comment type="subcellular location">
    <subcellularLocation>
        <location evidence="1">Membrane</location>
        <topology evidence="1">Multi-pass membrane protein</topology>
    </subcellularLocation>
</comment>
<comment type="similarity">
    <text evidence="2">Belongs to the ABC transporter superfamily. ABCB family. Multidrug resistance exporter (TC 3.A.1.201) subfamily.</text>
</comment>
<dbReference type="Proteomes" id="UP000054481">
    <property type="component" value="Unassembled WGS sequence"/>
</dbReference>
<dbReference type="FunFam" id="1.20.1560.10:FF:000057">
    <property type="entry name" value="ABC multidrug transporter SitT"/>
    <property type="match status" value="1"/>
</dbReference>
<feature type="transmembrane region" description="Helical" evidence="10">
    <location>
        <begin position="34"/>
        <end position="58"/>
    </location>
</feature>
<evidence type="ECO:0000256" key="5">
    <source>
        <dbReference type="ARBA" id="ARBA00022741"/>
    </source>
</evidence>
<evidence type="ECO:0000256" key="10">
    <source>
        <dbReference type="SAM" id="Phobius"/>
    </source>
</evidence>
<keyword evidence="5" id="KW-0547">Nucleotide-binding</keyword>
<dbReference type="PROSITE" id="PS50893">
    <property type="entry name" value="ABC_TRANSPORTER_2"/>
    <property type="match status" value="2"/>
</dbReference>
<reference evidence="13 14" key="1">
    <citation type="journal article" date="2014" name="Genome Biol. Evol.">
        <title>Comparative genomics and transcriptomics analyses reveal divergent lifestyle features of nematode endoparasitic fungus Hirsutella minnesotensis.</title>
        <authorList>
            <person name="Lai Y."/>
            <person name="Liu K."/>
            <person name="Zhang X."/>
            <person name="Zhang X."/>
            <person name="Li K."/>
            <person name="Wang N."/>
            <person name="Shu C."/>
            <person name="Wu Y."/>
            <person name="Wang C."/>
            <person name="Bushley K.E."/>
            <person name="Xiang M."/>
            <person name="Liu X."/>
        </authorList>
    </citation>
    <scope>NUCLEOTIDE SEQUENCE [LARGE SCALE GENOMIC DNA]</scope>
    <source>
        <strain evidence="13 14">3608</strain>
    </source>
</reference>
<evidence type="ECO:0000256" key="1">
    <source>
        <dbReference type="ARBA" id="ARBA00004141"/>
    </source>
</evidence>
<dbReference type="PROSITE" id="PS00211">
    <property type="entry name" value="ABC_TRANSPORTER_1"/>
    <property type="match status" value="1"/>
</dbReference>
<evidence type="ECO:0000313" key="13">
    <source>
        <dbReference type="EMBL" id="KJZ70341.1"/>
    </source>
</evidence>
<dbReference type="CDD" id="cd03249">
    <property type="entry name" value="ABC_MTABC3_MDL1_MDL2"/>
    <property type="match status" value="1"/>
</dbReference>
<evidence type="ECO:0000256" key="9">
    <source>
        <dbReference type="SAM" id="MobiDB-lite"/>
    </source>
</evidence>
<feature type="region of interest" description="Disordered" evidence="9">
    <location>
        <begin position="1116"/>
        <end position="1141"/>
    </location>
</feature>
<name>A0A0F7ZG63_9HYPO</name>
<dbReference type="Gene3D" id="1.20.1560.10">
    <property type="entry name" value="ABC transporter type 1, transmembrane domain"/>
    <property type="match status" value="1"/>
</dbReference>
<dbReference type="GO" id="GO:0015421">
    <property type="term" value="F:ABC-type oligopeptide transporter activity"/>
    <property type="evidence" value="ECO:0007669"/>
    <property type="project" value="TreeGrafter"/>
</dbReference>
<dbReference type="AlphaFoldDB" id="A0A0F7ZG63"/>
<feature type="domain" description="ABC transporter" evidence="11">
    <location>
        <begin position="1018"/>
        <end position="1209"/>
    </location>
</feature>
<keyword evidence="14" id="KW-1185">Reference proteome</keyword>
<feature type="transmembrane region" description="Helical" evidence="10">
    <location>
        <begin position="186"/>
        <end position="205"/>
    </location>
</feature>
<gene>
    <name evidence="13" type="ORF">HIM_10270</name>
</gene>
<feature type="domain" description="ABC transmembrane type-1" evidence="12">
    <location>
        <begin position="679"/>
        <end position="963"/>
    </location>
</feature>
<organism evidence="13 14">
    <name type="scientific">Hirsutella minnesotensis 3608</name>
    <dbReference type="NCBI Taxonomy" id="1043627"/>
    <lineage>
        <taxon>Eukaryota</taxon>
        <taxon>Fungi</taxon>
        <taxon>Dikarya</taxon>
        <taxon>Ascomycota</taxon>
        <taxon>Pezizomycotina</taxon>
        <taxon>Sordariomycetes</taxon>
        <taxon>Hypocreomycetidae</taxon>
        <taxon>Hypocreales</taxon>
        <taxon>Ophiocordycipitaceae</taxon>
        <taxon>Hirsutella</taxon>
    </lineage>
</organism>
<feature type="region of interest" description="Disordered" evidence="9">
    <location>
        <begin position="985"/>
        <end position="1008"/>
    </location>
</feature>
<dbReference type="OrthoDB" id="6500128at2759"/>
<evidence type="ECO:0000256" key="4">
    <source>
        <dbReference type="ARBA" id="ARBA00022692"/>
    </source>
</evidence>